<evidence type="ECO:0000256" key="1">
    <source>
        <dbReference type="SAM" id="MobiDB-lite"/>
    </source>
</evidence>
<feature type="compositionally biased region" description="Basic and acidic residues" evidence="1">
    <location>
        <begin position="16"/>
        <end position="25"/>
    </location>
</feature>
<evidence type="ECO:0000313" key="3">
    <source>
        <dbReference type="Proteomes" id="UP000310689"/>
    </source>
</evidence>
<sequence>MTGSKNEFSGGASDAALKHEAEKKGLGTGPGHEAAKPAESTFKQAPVINDAPVVTGIDVNNKSHGTDSHSGAAGADGNIEVSGGAPTGSTAN</sequence>
<protein>
    <submittedName>
        <fullName evidence="2">Uncharacterized protein</fullName>
    </submittedName>
</protein>
<evidence type="ECO:0000313" key="2">
    <source>
        <dbReference type="EMBL" id="TIB37169.1"/>
    </source>
</evidence>
<reference evidence="2 3" key="1">
    <citation type="submission" date="2019-03" db="EMBL/GenBank/DDBJ databases">
        <title>Sequencing 23 genomes of Wallemia ichthyophaga.</title>
        <authorList>
            <person name="Gostincar C."/>
        </authorList>
    </citation>
    <scope>NUCLEOTIDE SEQUENCE [LARGE SCALE GENOMIC DNA]</scope>
    <source>
        <strain evidence="2 3">EXF-6200</strain>
    </source>
</reference>
<name>A0A4T0J3G5_WALIC</name>
<accession>A0A4T0J3G5</accession>
<proteinExistence type="predicted"/>
<gene>
    <name evidence="2" type="ORF">E3P86_02272</name>
</gene>
<comment type="caution">
    <text evidence="2">The sequence shown here is derived from an EMBL/GenBank/DDBJ whole genome shotgun (WGS) entry which is preliminary data.</text>
</comment>
<feature type="region of interest" description="Disordered" evidence="1">
    <location>
        <begin position="1"/>
        <end position="92"/>
    </location>
</feature>
<dbReference type="EMBL" id="SPOI01000109">
    <property type="protein sequence ID" value="TIB37169.1"/>
    <property type="molecule type" value="Genomic_DNA"/>
</dbReference>
<dbReference type="Proteomes" id="UP000310689">
    <property type="component" value="Unassembled WGS sequence"/>
</dbReference>
<dbReference type="AlphaFoldDB" id="A0A4T0J3G5"/>
<organism evidence="2 3">
    <name type="scientific">Wallemia ichthyophaga</name>
    <dbReference type="NCBI Taxonomy" id="245174"/>
    <lineage>
        <taxon>Eukaryota</taxon>
        <taxon>Fungi</taxon>
        <taxon>Dikarya</taxon>
        <taxon>Basidiomycota</taxon>
        <taxon>Wallemiomycotina</taxon>
        <taxon>Wallemiomycetes</taxon>
        <taxon>Wallemiales</taxon>
        <taxon>Wallemiaceae</taxon>
        <taxon>Wallemia</taxon>
    </lineage>
</organism>